<evidence type="ECO:0000256" key="5">
    <source>
        <dbReference type="ARBA" id="ARBA00025797"/>
    </source>
</evidence>
<dbReference type="Pfam" id="PF09335">
    <property type="entry name" value="VTT_dom"/>
    <property type="match status" value="1"/>
</dbReference>
<evidence type="ECO:0000256" key="2">
    <source>
        <dbReference type="ARBA" id="ARBA00022692"/>
    </source>
</evidence>
<accession>A0A7R9CN93</accession>
<evidence type="ECO:0000313" key="8">
    <source>
        <dbReference type="EMBL" id="CAD7398492.1"/>
    </source>
</evidence>
<feature type="transmembrane region" description="Helical" evidence="6">
    <location>
        <begin position="294"/>
        <end position="323"/>
    </location>
</feature>
<dbReference type="InterPro" id="IPR045014">
    <property type="entry name" value="TM41A/B"/>
</dbReference>
<dbReference type="PANTHER" id="PTHR43220:SF18">
    <property type="entry name" value="TRANSMEMBRANE PROTEIN 41B"/>
    <property type="match status" value="1"/>
</dbReference>
<keyword evidence="4 6" id="KW-0472">Membrane</keyword>
<evidence type="ECO:0000259" key="7">
    <source>
        <dbReference type="Pfam" id="PF09335"/>
    </source>
</evidence>
<evidence type="ECO:0000256" key="4">
    <source>
        <dbReference type="ARBA" id="ARBA00023136"/>
    </source>
</evidence>
<comment type="similarity">
    <text evidence="5">Belongs to the TMEM41 family.</text>
</comment>
<protein>
    <recommendedName>
        <fullName evidence="7">VTT domain-containing protein</fullName>
    </recommendedName>
</protein>
<evidence type="ECO:0000256" key="3">
    <source>
        <dbReference type="ARBA" id="ARBA00022989"/>
    </source>
</evidence>
<name>A0A7R9CN93_TIMPO</name>
<feature type="domain" description="VTT" evidence="7">
    <location>
        <begin position="282"/>
        <end position="402"/>
    </location>
</feature>
<comment type="subcellular location">
    <subcellularLocation>
        <location evidence="1">Membrane</location>
        <topology evidence="1">Multi-pass membrane protein</topology>
    </subcellularLocation>
</comment>
<keyword evidence="3 6" id="KW-1133">Transmembrane helix</keyword>
<feature type="transmembrane region" description="Helical" evidence="6">
    <location>
        <begin position="206"/>
        <end position="226"/>
    </location>
</feature>
<feature type="transmembrane region" description="Helical" evidence="6">
    <location>
        <begin position="355"/>
        <end position="375"/>
    </location>
</feature>
<feature type="transmembrane region" description="Helical" evidence="6">
    <location>
        <begin position="262"/>
        <end position="282"/>
    </location>
</feature>
<feature type="transmembrane region" description="Helical" evidence="6">
    <location>
        <begin position="414"/>
        <end position="435"/>
    </location>
</feature>
<gene>
    <name evidence="8" type="ORF">TPSB3V08_LOCUS1727</name>
</gene>
<reference evidence="8" key="1">
    <citation type="submission" date="2020-11" db="EMBL/GenBank/DDBJ databases">
        <authorList>
            <person name="Tran Van P."/>
        </authorList>
    </citation>
    <scope>NUCLEOTIDE SEQUENCE</scope>
</reference>
<evidence type="ECO:0000256" key="1">
    <source>
        <dbReference type="ARBA" id="ARBA00004141"/>
    </source>
</evidence>
<dbReference type="AlphaFoldDB" id="A0A7R9CN93"/>
<sequence>MEWASFLCESSPFHSGLGGCRHVLSIEPHLRRTKLDYETSPKAESKMDVRKSSAYKHETKFKDSRRCEKNTPTHNPKLRTTMAVFLARADAIVMSRGAYGMYINIEHEEKEGNVNFFYYTRLVALIVPLPKTVFAAYGNDTTFETFTRSHSDTCTSIPENFLPSIRSRPNAHPFKTKNGLFVDVVGIGPVTVTRKPARVEASTQQAIVTVAVIFVVSLVALGYIYMKFPELEEHEKQHIKLPRDIEDAKQLGRVLDKYKERYFFEVLTAIVVIYIFLQTFAIPGSISLSILSGFLFPFPLALSLVCFCSATGASLCYLLSFFLGRKVVYRYFPERVAQWAAIVNKHRSNLFNYMLFLRMTPFLPNWFINIVSPVIDVPLFPFWVGTFLGVAPPSVVAIQAGQTLYNLSSSSDTWSWFSVVILAVFAVLSLVPVLLKQQLRDKFE</sequence>
<dbReference type="GO" id="GO:0005789">
    <property type="term" value="C:endoplasmic reticulum membrane"/>
    <property type="evidence" value="ECO:0007669"/>
    <property type="project" value="TreeGrafter"/>
</dbReference>
<dbReference type="GO" id="GO:0000045">
    <property type="term" value="P:autophagosome assembly"/>
    <property type="evidence" value="ECO:0007669"/>
    <property type="project" value="TreeGrafter"/>
</dbReference>
<dbReference type="PANTHER" id="PTHR43220">
    <property type="match status" value="1"/>
</dbReference>
<keyword evidence="2 6" id="KW-0812">Transmembrane</keyword>
<dbReference type="EMBL" id="OD000622">
    <property type="protein sequence ID" value="CAD7398492.1"/>
    <property type="molecule type" value="Genomic_DNA"/>
</dbReference>
<organism evidence="8">
    <name type="scientific">Timema poppense</name>
    <name type="common">Walking stick</name>
    <dbReference type="NCBI Taxonomy" id="170557"/>
    <lineage>
        <taxon>Eukaryota</taxon>
        <taxon>Metazoa</taxon>
        <taxon>Ecdysozoa</taxon>
        <taxon>Arthropoda</taxon>
        <taxon>Hexapoda</taxon>
        <taxon>Insecta</taxon>
        <taxon>Pterygota</taxon>
        <taxon>Neoptera</taxon>
        <taxon>Polyneoptera</taxon>
        <taxon>Phasmatodea</taxon>
        <taxon>Timematodea</taxon>
        <taxon>Timematoidea</taxon>
        <taxon>Timematidae</taxon>
        <taxon>Timema</taxon>
    </lineage>
</organism>
<dbReference type="InterPro" id="IPR032816">
    <property type="entry name" value="VTT_dom"/>
</dbReference>
<proteinExistence type="inferred from homology"/>
<evidence type="ECO:0000256" key="6">
    <source>
        <dbReference type="SAM" id="Phobius"/>
    </source>
</evidence>